<accession>A0A938XUJ6</accession>
<dbReference type="EMBL" id="JAFBDQ010000009">
    <property type="protein sequence ID" value="MBM7557149.1"/>
    <property type="molecule type" value="Genomic_DNA"/>
</dbReference>
<keyword evidence="2" id="KW-1185">Reference proteome</keyword>
<dbReference type="Pfam" id="PF02288">
    <property type="entry name" value="Dehydratase_MU"/>
    <property type="match status" value="1"/>
</dbReference>
<reference evidence="1" key="1">
    <citation type="submission" date="2021-01" db="EMBL/GenBank/DDBJ databases">
        <title>Genomic Encyclopedia of Type Strains, Phase IV (KMG-IV): sequencing the most valuable type-strain genomes for metagenomic binning, comparative biology and taxonomic classification.</title>
        <authorList>
            <person name="Goeker M."/>
        </authorList>
    </citation>
    <scope>NUCLEOTIDE SEQUENCE</scope>
    <source>
        <strain evidence="1">DSM 23230</strain>
    </source>
</reference>
<dbReference type="PIRSF" id="PIRSF011503">
    <property type="entry name" value="DdrB_PduH"/>
    <property type="match status" value="1"/>
</dbReference>
<dbReference type="InterPro" id="IPR009192">
    <property type="entry name" value="Diol/glycerol_deHydtase_re_ssu"/>
</dbReference>
<evidence type="ECO:0000313" key="2">
    <source>
        <dbReference type="Proteomes" id="UP000774000"/>
    </source>
</evidence>
<proteinExistence type="predicted"/>
<dbReference type="RefSeq" id="WP_204701908.1">
    <property type="nucleotide sequence ID" value="NZ_JAFBDQ010000009.1"/>
</dbReference>
<dbReference type="AlphaFoldDB" id="A0A938XUJ6"/>
<evidence type="ECO:0000313" key="1">
    <source>
        <dbReference type="EMBL" id="MBM7557149.1"/>
    </source>
</evidence>
<comment type="caution">
    <text evidence="1">The sequence shown here is derived from an EMBL/GenBank/DDBJ whole genome shotgun (WGS) entry which is preliminary data.</text>
</comment>
<dbReference type="InterPro" id="IPR003208">
    <property type="entry name" value="Dehydtase/Dehydtase_re"/>
</dbReference>
<dbReference type="Gene3D" id="3.40.50.10150">
    <property type="entry name" value="B12-dependent dehydatase associated subunit"/>
    <property type="match status" value="1"/>
</dbReference>
<organism evidence="1 2">
    <name type="scientific">Halanaerobacter jeridensis</name>
    <dbReference type="NCBI Taxonomy" id="706427"/>
    <lineage>
        <taxon>Bacteria</taxon>
        <taxon>Bacillati</taxon>
        <taxon>Bacillota</taxon>
        <taxon>Clostridia</taxon>
        <taxon>Halanaerobiales</taxon>
        <taxon>Halobacteroidaceae</taxon>
        <taxon>Halanaerobacter</taxon>
    </lineage>
</organism>
<dbReference type="InterPro" id="IPR010254">
    <property type="entry name" value="B12-dep_deHydtase_bsu"/>
</dbReference>
<name>A0A938XUJ6_9FIRM</name>
<protein>
    <submittedName>
        <fullName evidence="1">Flavorubredoxin</fullName>
    </submittedName>
</protein>
<dbReference type="Proteomes" id="UP000774000">
    <property type="component" value="Unassembled WGS sequence"/>
</dbReference>
<gene>
    <name evidence="1" type="ORF">JOC47_002003</name>
</gene>
<dbReference type="SUPFAM" id="SSF52968">
    <property type="entry name" value="B12-dependent dehydatase associated subunit"/>
    <property type="match status" value="1"/>
</dbReference>
<sequence>MTTQNINGNKPMIYIFITSDYKDSELVAHIGYGIEEEGIPFKTFVQEKNNSQELAYNAAQNSSLGIGLGVTSEDQVVLQMAKLSKENPVFNKTLNSNEQAKKMGSNAARMVKGLPFKSFKSEE</sequence>